<organism evidence="2">
    <name type="scientific">Edafosvirus sp</name>
    <dbReference type="NCBI Taxonomy" id="2487765"/>
    <lineage>
        <taxon>Viruses</taxon>
        <taxon>Varidnaviria</taxon>
        <taxon>Bamfordvirae</taxon>
        <taxon>Nucleocytoviricota</taxon>
        <taxon>Megaviricetes</taxon>
        <taxon>Imitervirales</taxon>
        <taxon>Mimiviridae</taxon>
        <taxon>Klosneuvirinae</taxon>
    </lineage>
</organism>
<sequence>MPHQTRGVNKHGNATKNSRRGNGGCPCLTKNRTSNSTKYNTVCCTCGGVRHVNRIVKEKDLKKYIKKQDFSIN</sequence>
<gene>
    <name evidence="2" type="ORF">Edafosvirus1_2</name>
</gene>
<feature type="region of interest" description="Disordered" evidence="1">
    <location>
        <begin position="1"/>
        <end position="34"/>
    </location>
</feature>
<reference evidence="2" key="1">
    <citation type="submission" date="2018-10" db="EMBL/GenBank/DDBJ databases">
        <title>Hidden diversity of soil giant viruses.</title>
        <authorList>
            <person name="Schulz F."/>
            <person name="Alteio L."/>
            <person name="Goudeau D."/>
            <person name="Ryan E.M."/>
            <person name="Malmstrom R.R."/>
            <person name="Blanchard J."/>
            <person name="Woyke T."/>
        </authorList>
    </citation>
    <scope>NUCLEOTIDE SEQUENCE</scope>
    <source>
        <strain evidence="2">EDV1</strain>
    </source>
</reference>
<evidence type="ECO:0000313" key="2">
    <source>
        <dbReference type="EMBL" id="AYV77671.1"/>
    </source>
</evidence>
<protein>
    <submittedName>
        <fullName evidence="2">Uncharacterized protein</fullName>
    </submittedName>
</protein>
<accession>A0A3G4ZUJ9</accession>
<name>A0A3G4ZUJ9_9VIRU</name>
<evidence type="ECO:0000256" key="1">
    <source>
        <dbReference type="SAM" id="MobiDB-lite"/>
    </source>
</evidence>
<dbReference type="EMBL" id="MK072066">
    <property type="protein sequence ID" value="AYV77671.1"/>
    <property type="molecule type" value="Genomic_DNA"/>
</dbReference>
<proteinExistence type="predicted"/>